<evidence type="ECO:0000313" key="1">
    <source>
        <dbReference type="EMBL" id="KAK1132834.1"/>
    </source>
</evidence>
<sequence length="65" mass="7394">MEACKSRVSLIDARECGDEEGIIDATLAYRTIEQLGFLVFSVKIHVSLRERDDFEEVEIEICSSQ</sequence>
<dbReference type="AlphaFoldDB" id="A0AA40G835"/>
<comment type="caution">
    <text evidence="1">The sequence shown here is derived from an EMBL/GenBank/DDBJ whole genome shotgun (WGS) entry which is preliminary data.</text>
</comment>
<proteinExistence type="predicted"/>
<organism evidence="1 2">
    <name type="scientific">Melipona bicolor</name>
    <dbReference type="NCBI Taxonomy" id="60889"/>
    <lineage>
        <taxon>Eukaryota</taxon>
        <taxon>Metazoa</taxon>
        <taxon>Ecdysozoa</taxon>
        <taxon>Arthropoda</taxon>
        <taxon>Hexapoda</taxon>
        <taxon>Insecta</taxon>
        <taxon>Pterygota</taxon>
        <taxon>Neoptera</taxon>
        <taxon>Endopterygota</taxon>
        <taxon>Hymenoptera</taxon>
        <taxon>Apocrita</taxon>
        <taxon>Aculeata</taxon>
        <taxon>Apoidea</taxon>
        <taxon>Anthophila</taxon>
        <taxon>Apidae</taxon>
        <taxon>Melipona</taxon>
    </lineage>
</organism>
<accession>A0AA40G835</accession>
<name>A0AA40G835_9HYME</name>
<dbReference type="EMBL" id="JAHYIQ010000004">
    <property type="protein sequence ID" value="KAK1132834.1"/>
    <property type="molecule type" value="Genomic_DNA"/>
</dbReference>
<reference evidence="1" key="1">
    <citation type="submission" date="2021-10" db="EMBL/GenBank/DDBJ databases">
        <title>Melipona bicolor Genome sequencing and assembly.</title>
        <authorList>
            <person name="Araujo N.S."/>
            <person name="Arias M.C."/>
        </authorList>
    </citation>
    <scope>NUCLEOTIDE SEQUENCE</scope>
    <source>
        <strain evidence="1">USP_2M_L1-L4_2017</strain>
        <tissue evidence="1">Whole body</tissue>
    </source>
</reference>
<keyword evidence="2" id="KW-1185">Reference proteome</keyword>
<protein>
    <submittedName>
        <fullName evidence="1">Uncharacterized protein</fullName>
    </submittedName>
</protein>
<gene>
    <name evidence="1" type="ORF">K0M31_014204</name>
</gene>
<evidence type="ECO:0000313" key="2">
    <source>
        <dbReference type="Proteomes" id="UP001177670"/>
    </source>
</evidence>
<dbReference type="Proteomes" id="UP001177670">
    <property type="component" value="Unassembled WGS sequence"/>
</dbReference>